<dbReference type="Proteomes" id="UP001176940">
    <property type="component" value="Unassembled WGS sequence"/>
</dbReference>
<evidence type="ECO:0000256" key="3">
    <source>
        <dbReference type="ARBA" id="ARBA00022514"/>
    </source>
</evidence>
<feature type="compositionally biased region" description="Basic and acidic residues" evidence="6">
    <location>
        <begin position="139"/>
        <end position="155"/>
    </location>
</feature>
<evidence type="ECO:0000256" key="4">
    <source>
        <dbReference type="ARBA" id="ARBA00022525"/>
    </source>
</evidence>
<keyword evidence="5" id="KW-0732">Signal</keyword>
<comment type="caution">
    <text evidence="7">The sequence shown here is derived from an EMBL/GenBank/DDBJ whole genome shotgun (WGS) entry which is preliminary data.</text>
</comment>
<dbReference type="EMBL" id="CAUEEQ010033895">
    <property type="protein sequence ID" value="CAJ0951802.1"/>
    <property type="molecule type" value="Genomic_DNA"/>
</dbReference>
<dbReference type="InterPro" id="IPR020440">
    <property type="entry name" value="IL-17_chr"/>
</dbReference>
<evidence type="ECO:0000313" key="8">
    <source>
        <dbReference type="Proteomes" id="UP001176940"/>
    </source>
</evidence>
<dbReference type="InterPro" id="IPR010345">
    <property type="entry name" value="IL-17_fam"/>
</dbReference>
<dbReference type="SUPFAM" id="SSF57501">
    <property type="entry name" value="Cystine-knot cytokines"/>
    <property type="match status" value="1"/>
</dbReference>
<proteinExistence type="inferred from homology"/>
<evidence type="ECO:0000256" key="2">
    <source>
        <dbReference type="ARBA" id="ARBA00007236"/>
    </source>
</evidence>
<dbReference type="Gene3D" id="2.10.90.10">
    <property type="entry name" value="Cystine-knot cytokines"/>
    <property type="match status" value="1"/>
</dbReference>
<accession>A0ABN9LVG1</accession>
<feature type="region of interest" description="Disordered" evidence="6">
    <location>
        <begin position="139"/>
        <end position="169"/>
    </location>
</feature>
<organism evidence="7 8">
    <name type="scientific">Ranitomeya imitator</name>
    <name type="common">mimic poison frog</name>
    <dbReference type="NCBI Taxonomy" id="111125"/>
    <lineage>
        <taxon>Eukaryota</taxon>
        <taxon>Metazoa</taxon>
        <taxon>Chordata</taxon>
        <taxon>Craniata</taxon>
        <taxon>Vertebrata</taxon>
        <taxon>Euteleostomi</taxon>
        <taxon>Amphibia</taxon>
        <taxon>Batrachia</taxon>
        <taxon>Anura</taxon>
        <taxon>Neobatrachia</taxon>
        <taxon>Hyloidea</taxon>
        <taxon>Dendrobatidae</taxon>
        <taxon>Dendrobatinae</taxon>
        <taxon>Ranitomeya</taxon>
    </lineage>
</organism>
<comment type="subcellular location">
    <subcellularLocation>
        <location evidence="1">Secreted</location>
    </subcellularLocation>
</comment>
<reference evidence="7" key="1">
    <citation type="submission" date="2023-07" db="EMBL/GenBank/DDBJ databases">
        <authorList>
            <person name="Stuckert A."/>
        </authorList>
    </citation>
    <scope>NUCLEOTIDE SEQUENCE</scope>
</reference>
<gene>
    <name evidence="7" type="ORF">RIMI_LOCUS13614078</name>
</gene>
<evidence type="ECO:0008006" key="9">
    <source>
        <dbReference type="Google" id="ProtNLM"/>
    </source>
</evidence>
<dbReference type="PRINTS" id="PR01932">
    <property type="entry name" value="INTRLEUKIN17"/>
</dbReference>
<keyword evidence="4" id="KW-0964">Secreted</keyword>
<keyword evidence="3" id="KW-0202">Cytokine</keyword>
<dbReference type="Pfam" id="PF06083">
    <property type="entry name" value="IL17"/>
    <property type="match status" value="1"/>
</dbReference>
<comment type="similarity">
    <text evidence="2">Belongs to the IL-17 family.</text>
</comment>
<evidence type="ECO:0000256" key="6">
    <source>
        <dbReference type="SAM" id="MobiDB-lite"/>
    </source>
</evidence>
<evidence type="ECO:0000256" key="5">
    <source>
        <dbReference type="ARBA" id="ARBA00022729"/>
    </source>
</evidence>
<evidence type="ECO:0000256" key="1">
    <source>
        <dbReference type="ARBA" id="ARBA00004613"/>
    </source>
</evidence>
<evidence type="ECO:0000313" key="7">
    <source>
        <dbReference type="EMBL" id="CAJ0951802.1"/>
    </source>
</evidence>
<protein>
    <recommendedName>
        <fullName evidence="9">Interleukin-17F-like</fullName>
    </recommendedName>
</protein>
<name>A0ABN9LVG1_9NEOB</name>
<dbReference type="InterPro" id="IPR029034">
    <property type="entry name" value="Cystine-knot_cytokine"/>
</dbReference>
<feature type="region of interest" description="Disordered" evidence="6">
    <location>
        <begin position="54"/>
        <end position="73"/>
    </location>
</feature>
<keyword evidence="8" id="KW-1185">Reference proteome</keyword>
<sequence length="278" mass="31029">MMALISEVLGSTLVSLSYDGTLQGRVGQSTVTASIPPRSQTPRELTETFRKTLIPGMETPPGAKSGINSERDGDGRIKQEIHRNLESPEGEAEWSLQEHLSYWAQKGRSDFDEMVCESQVAVLVSSSSSAFLPEKDLLHNQEGSRDEELPQEGRHRCPGRRNPRLPTSMTVDTSLIDSSYMDSSVQMEDIHTRSLSPWEYSLNTDPNRFPFVIAEADCLTFACVDAGGHESPDLISFPIQQEVMVLRREQKGCSFSYRLEMEVVTVGCTCVRPVISYY</sequence>